<accession>A0A127JU07</accession>
<dbReference type="PATRIC" id="fig|94132.3.peg.2341"/>
<dbReference type="PANTHER" id="PTHR14289">
    <property type="entry name" value="F-BOX ONLY PROTEIN 3"/>
    <property type="match status" value="1"/>
</dbReference>
<dbReference type="InterPro" id="IPR007474">
    <property type="entry name" value="ApaG_domain"/>
</dbReference>
<dbReference type="Proteomes" id="UP000070433">
    <property type="component" value="Chromosome"/>
</dbReference>
<evidence type="ECO:0000259" key="3">
    <source>
        <dbReference type="PROSITE" id="PS51087"/>
    </source>
</evidence>
<evidence type="ECO:0000256" key="1">
    <source>
        <dbReference type="ARBA" id="ARBA00017693"/>
    </source>
</evidence>
<dbReference type="OrthoDB" id="9795226at2"/>
<dbReference type="InterPro" id="IPR023065">
    <property type="entry name" value="Uncharacterised_ApaG"/>
</dbReference>
<feature type="domain" description="ApaG" evidence="3">
    <location>
        <begin position="1"/>
        <end position="124"/>
    </location>
</feature>
<dbReference type="Gene3D" id="2.60.40.1470">
    <property type="entry name" value="ApaG domain"/>
    <property type="match status" value="1"/>
</dbReference>
<dbReference type="RefSeq" id="WP_061499539.1">
    <property type="nucleotide sequence ID" value="NZ_CP010951.1"/>
</dbReference>
<dbReference type="EMBL" id="CP010951">
    <property type="protein sequence ID" value="AMO23405.1"/>
    <property type="molecule type" value="Genomic_DNA"/>
</dbReference>
<dbReference type="GO" id="GO:0070987">
    <property type="term" value="P:error-free translesion synthesis"/>
    <property type="evidence" value="ECO:0007669"/>
    <property type="project" value="TreeGrafter"/>
</dbReference>
<protein>
    <recommendedName>
        <fullName evidence="1 2">Protein ApaG</fullName>
    </recommendedName>
</protein>
<dbReference type="PANTHER" id="PTHR14289:SF16">
    <property type="entry name" value="POLYMERASE DELTA-INTERACTING PROTEIN 2"/>
    <property type="match status" value="1"/>
</dbReference>
<proteinExistence type="inferred from homology"/>
<evidence type="ECO:0000313" key="5">
    <source>
        <dbReference type="Proteomes" id="UP000070433"/>
    </source>
</evidence>
<dbReference type="SUPFAM" id="SSF110069">
    <property type="entry name" value="ApaG-like"/>
    <property type="match status" value="1"/>
</dbReference>
<name>A0A127JU07_9BURK</name>
<keyword evidence="5" id="KW-1185">Reference proteome</keyword>
<evidence type="ECO:0000256" key="2">
    <source>
        <dbReference type="HAMAP-Rule" id="MF_00791"/>
    </source>
</evidence>
<dbReference type="Pfam" id="PF04379">
    <property type="entry name" value="DUF525"/>
    <property type="match status" value="1"/>
</dbReference>
<dbReference type="PROSITE" id="PS51087">
    <property type="entry name" value="APAG"/>
    <property type="match status" value="1"/>
</dbReference>
<reference evidence="4 5" key="1">
    <citation type="journal article" date="2014" name="Int. J. Syst. Evol. Microbiol.">
        <title>Ramlibacter solisilvae sp. nov., isolated from forest soil, and emended description of the genus Ramlibacter.</title>
        <authorList>
            <person name="Lee H.J."/>
            <person name="Lee S.H."/>
            <person name="Lee S.S."/>
            <person name="Lee J.S."/>
            <person name="Kim Y."/>
            <person name="Kim S.C."/>
            <person name="Jeon C.O."/>
        </authorList>
    </citation>
    <scope>NUCLEOTIDE SEQUENCE [LARGE SCALE GENOMIC DNA]</scope>
    <source>
        <strain evidence="4 5">5-10</strain>
    </source>
</reference>
<organism evidence="4 5">
    <name type="scientific">Ramlibacter tataouinensis</name>
    <dbReference type="NCBI Taxonomy" id="94132"/>
    <lineage>
        <taxon>Bacteria</taxon>
        <taxon>Pseudomonadati</taxon>
        <taxon>Pseudomonadota</taxon>
        <taxon>Betaproteobacteria</taxon>
        <taxon>Burkholderiales</taxon>
        <taxon>Comamonadaceae</taxon>
        <taxon>Ramlibacter</taxon>
    </lineage>
</organism>
<evidence type="ECO:0000313" key="4">
    <source>
        <dbReference type="EMBL" id="AMO23405.1"/>
    </source>
</evidence>
<dbReference type="AlphaFoldDB" id="A0A127JU07"/>
<dbReference type="NCBIfam" id="NF003967">
    <property type="entry name" value="PRK05461.1"/>
    <property type="match status" value="1"/>
</dbReference>
<dbReference type="HAMAP" id="MF_00791">
    <property type="entry name" value="ApaG"/>
    <property type="match status" value="1"/>
</dbReference>
<gene>
    <name evidence="2" type="primary">apaG</name>
    <name evidence="4" type="ORF">UC35_11475</name>
</gene>
<sequence length="126" mass="14050">MATYQFRVEVQPRYLAEQSEPQEHLYTFAYTITITNTGQTTSQLISRHWVITDAAGGIEEVNGLGVVGQQPLLKPGESFQYTSGCRLRTPSGTMEGNYFFVAEDGERFEVEIPAFQLSDGGARILH</sequence>
<dbReference type="InterPro" id="IPR036767">
    <property type="entry name" value="ApaG_sf"/>
</dbReference>